<keyword evidence="6" id="KW-1185">Reference proteome</keyword>
<dbReference type="SUPFAM" id="SSF48452">
    <property type="entry name" value="TPR-like"/>
    <property type="match status" value="1"/>
</dbReference>
<dbReference type="InterPro" id="IPR019734">
    <property type="entry name" value="TPR_rpt"/>
</dbReference>
<name>A0A8T2RE13_CERRI</name>
<dbReference type="PANTHER" id="PTHR44314:SF1">
    <property type="entry name" value="CILIA- AND FLAGELLA-ASSOCIATED PROTEIN 70"/>
    <property type="match status" value="1"/>
</dbReference>
<gene>
    <name evidence="5" type="ORF">KP509_28G060500</name>
</gene>
<dbReference type="GO" id="GO:0003341">
    <property type="term" value="P:cilium movement"/>
    <property type="evidence" value="ECO:0007669"/>
    <property type="project" value="TreeGrafter"/>
</dbReference>
<evidence type="ECO:0000313" key="5">
    <source>
        <dbReference type="EMBL" id="KAH7294200.1"/>
    </source>
</evidence>
<evidence type="ECO:0000313" key="6">
    <source>
        <dbReference type="Proteomes" id="UP000825935"/>
    </source>
</evidence>
<dbReference type="GO" id="GO:0070062">
    <property type="term" value="C:extracellular exosome"/>
    <property type="evidence" value="ECO:0007669"/>
    <property type="project" value="TreeGrafter"/>
</dbReference>
<dbReference type="OrthoDB" id="1923368at2759"/>
<feature type="compositionally biased region" description="Basic and acidic residues" evidence="4">
    <location>
        <begin position="1069"/>
        <end position="1107"/>
    </location>
</feature>
<dbReference type="AlphaFoldDB" id="A0A8T2RE13"/>
<dbReference type="Proteomes" id="UP000825935">
    <property type="component" value="Chromosome 28"/>
</dbReference>
<protein>
    <submittedName>
        <fullName evidence="5">Uncharacterized protein</fullName>
    </submittedName>
</protein>
<dbReference type="InterPro" id="IPR011990">
    <property type="entry name" value="TPR-like_helical_dom_sf"/>
</dbReference>
<dbReference type="Gene3D" id="1.25.40.10">
    <property type="entry name" value="Tetratricopeptide repeat domain"/>
    <property type="match status" value="2"/>
</dbReference>
<dbReference type="OMA" id="NPRTWAY"/>
<dbReference type="EMBL" id="CM035433">
    <property type="protein sequence ID" value="KAH7294200.1"/>
    <property type="molecule type" value="Genomic_DNA"/>
</dbReference>
<comment type="caution">
    <text evidence="5">The sequence shown here is derived from an EMBL/GenBank/DDBJ whole genome shotgun (WGS) entry which is preliminary data.</text>
</comment>
<feature type="region of interest" description="Disordered" evidence="4">
    <location>
        <begin position="49"/>
        <end position="99"/>
    </location>
</feature>
<dbReference type="PROSITE" id="PS50005">
    <property type="entry name" value="TPR"/>
    <property type="match status" value="1"/>
</dbReference>
<evidence type="ECO:0000256" key="4">
    <source>
        <dbReference type="SAM" id="MobiDB-lite"/>
    </source>
</evidence>
<organism evidence="5 6">
    <name type="scientific">Ceratopteris richardii</name>
    <name type="common">Triangle waterfern</name>
    <dbReference type="NCBI Taxonomy" id="49495"/>
    <lineage>
        <taxon>Eukaryota</taxon>
        <taxon>Viridiplantae</taxon>
        <taxon>Streptophyta</taxon>
        <taxon>Embryophyta</taxon>
        <taxon>Tracheophyta</taxon>
        <taxon>Polypodiopsida</taxon>
        <taxon>Polypodiidae</taxon>
        <taxon>Polypodiales</taxon>
        <taxon>Pteridineae</taxon>
        <taxon>Pteridaceae</taxon>
        <taxon>Parkerioideae</taxon>
        <taxon>Ceratopteris</taxon>
    </lineage>
</organism>
<dbReference type="InterPro" id="IPR052628">
    <property type="entry name" value="CFAP70"/>
</dbReference>
<sequence length="1117" mass="125455">MESRICVFKVSVISADKVWTANAGKDSGKAAVSVRFPGQDAADIYQSDAVMPSPPEQCTADEASTDEPQQATQNNPDSKKNKDKSERIPQSSSNCGGDSSTPLSFCFQAFSDYVRASDWLLCHQIVTEPLAISLLWISPSSQTSTIVGTVSIDLSELLFSNELFFEKVCVIEADETKKALPTKKDGQKATSKGKKGNALDEVPPHLSPGATMKINVTLDTPILSENDRDESVLLDFRDFCVLKVPPQNSALNASAATYSLAFEIPGFVGPWWSELTFSGKEMKESIGVARFDNGLVSNISSPQQSSMTSSLTANHNMEEETANSDDSGTCGRLTSLDSISWNASFRRFLPSVAVRQLKEDIMRKKTWHGEIANYSTTDQSVSSFDRDHLCFDLDLAALLNEGICETRICSALKLYIADQPLLRDKNTVNKILKNDSGHESTDQNSPWETYSSELAFCIKLNRSLQPAWVSPPKPQLTLEDVLPMRPKPPSNIDKLKIAVKEFQDLVQEGAQSIFLLQEKIASESMSKLENPVSEWRYRVEHKDELRQSISSELLRSGTWHHLKEEMKQRIVKIACEMLRFRKESQENNFEFYNSLYVQLLEVIHKSLKDLDSMRMEGFLSYSGGLESGASGRVYTRDQLRQLADNYEADEDYLSANKCYEEILSEERTDPDLWVQYGFFLMRGSHKDHGKAEECFREAINLQANHALSLLALASLMWHRSFYQQSEVLLNVIIDLNLQGKVIAWVLLGQVLTAIENHSKDASNCFTQAEKLFGELKDVTNLASHELKTNLLNHPFSLSHSMLQDHYHDDPYIDTALLLLDLHLPTEAQAVLKNEHAASPCNTEYKLCQGRTHELLNDFSEAERWMKEATGIDYLQGAVYTLLGHLYFKSSHYEKAIGAYAKMLRYGQEQPSFVLGSLELGKSYLNCHRFQDAKQTFLDICSANPNSSSWLGAGIAFFEEADMARAEAAFVEGNVLDPWNFKLWTYLAMTCAKTDRMEAAEFACDQALQLYPCQPLLVQMAQCFYEKGNTRLAERALLKACDRAGQDVDIDLLRSCGTWNEILALIPGNKDKTHESNTTEEDHEKHAMSTTEEPHTESTTTEVDRSTHLETSYIPVET</sequence>
<feature type="repeat" description="TPR" evidence="3">
    <location>
        <begin position="876"/>
        <end position="909"/>
    </location>
</feature>
<accession>A0A8T2RE13</accession>
<dbReference type="PANTHER" id="PTHR44314">
    <property type="entry name" value="CILIA- AND FLAGELLA-ASSOCIATED PROTEIN 70"/>
    <property type="match status" value="1"/>
</dbReference>
<proteinExistence type="predicted"/>
<feature type="compositionally biased region" description="Basic and acidic residues" evidence="4">
    <location>
        <begin position="77"/>
        <end position="87"/>
    </location>
</feature>
<feature type="region of interest" description="Disordered" evidence="4">
    <location>
        <begin position="180"/>
        <end position="202"/>
    </location>
</feature>
<keyword evidence="1" id="KW-0677">Repeat</keyword>
<evidence type="ECO:0000256" key="2">
    <source>
        <dbReference type="ARBA" id="ARBA00022803"/>
    </source>
</evidence>
<feature type="region of interest" description="Disordered" evidence="4">
    <location>
        <begin position="1069"/>
        <end position="1117"/>
    </location>
</feature>
<evidence type="ECO:0000256" key="1">
    <source>
        <dbReference type="ARBA" id="ARBA00022737"/>
    </source>
</evidence>
<dbReference type="GO" id="GO:0031514">
    <property type="term" value="C:motile cilium"/>
    <property type="evidence" value="ECO:0007669"/>
    <property type="project" value="TreeGrafter"/>
</dbReference>
<feature type="compositionally biased region" description="Polar residues" evidence="4">
    <location>
        <begin position="88"/>
        <end position="99"/>
    </location>
</feature>
<dbReference type="SMART" id="SM00028">
    <property type="entry name" value="TPR"/>
    <property type="match status" value="8"/>
</dbReference>
<reference evidence="5" key="1">
    <citation type="submission" date="2021-08" db="EMBL/GenBank/DDBJ databases">
        <title>WGS assembly of Ceratopteris richardii.</title>
        <authorList>
            <person name="Marchant D.B."/>
            <person name="Chen G."/>
            <person name="Jenkins J."/>
            <person name="Shu S."/>
            <person name="Leebens-Mack J."/>
            <person name="Grimwood J."/>
            <person name="Schmutz J."/>
            <person name="Soltis P."/>
            <person name="Soltis D."/>
            <person name="Chen Z.-H."/>
        </authorList>
    </citation>
    <scope>NUCLEOTIDE SEQUENCE</scope>
    <source>
        <strain evidence="5">Whitten #5841</strain>
        <tissue evidence="5">Leaf</tissue>
    </source>
</reference>
<dbReference type="GO" id="GO:0060271">
    <property type="term" value="P:cilium assembly"/>
    <property type="evidence" value="ECO:0007669"/>
    <property type="project" value="TreeGrafter"/>
</dbReference>
<evidence type="ECO:0000256" key="3">
    <source>
        <dbReference type="PROSITE-ProRule" id="PRU00339"/>
    </source>
</evidence>
<keyword evidence="2 3" id="KW-0802">TPR repeat</keyword>